<protein>
    <recommendedName>
        <fullName evidence="5">Putative pyruvate, phosphate dikinase regulatory protein</fullName>
        <shortName evidence="5">PPDK regulatory protein</shortName>
        <ecNumber evidence="5">2.7.11.32</ecNumber>
        <ecNumber evidence="5">2.7.4.27</ecNumber>
    </recommendedName>
</protein>
<evidence type="ECO:0000313" key="7">
    <source>
        <dbReference type="Proteomes" id="UP000244792"/>
    </source>
</evidence>
<dbReference type="GO" id="GO:0005524">
    <property type="term" value="F:ATP binding"/>
    <property type="evidence" value="ECO:0007669"/>
    <property type="project" value="InterPro"/>
</dbReference>
<keyword evidence="4 5" id="KW-0418">Kinase</keyword>
<evidence type="ECO:0000256" key="4">
    <source>
        <dbReference type="ARBA" id="ARBA00022777"/>
    </source>
</evidence>
<accession>A0A2R4W260</accession>
<evidence type="ECO:0000313" key="6">
    <source>
        <dbReference type="EMBL" id="AWB10810.1"/>
    </source>
</evidence>
<sequence>MNILILSDSTGHTAQAVAVAATSLFPENAVDFRIKRIPYVTDEKKLIEILENINPEDTLILYTIVTSQLRSLLKDEVEKRSIKAVDVLGQTIDAIKTFTRQSPIEKPGILHKLDTMYFSRVEAIEFAVRCDDGRANLGDLLKADLILIGVSRTSKTPLSMYMAHQGYKVANIPLVLGIEPPSILFDLPKEKIIGLTIEPNALAAIRAKRLEKMGITGMKAYMDIRFVEEELLFAKNIMKRIGCKVVDATNKAVEETATEILNILSNNKIS</sequence>
<dbReference type="GO" id="GO:0016776">
    <property type="term" value="F:phosphotransferase activity, phosphate group as acceptor"/>
    <property type="evidence" value="ECO:0007669"/>
    <property type="project" value="UniProtKB-UniRule"/>
</dbReference>
<dbReference type="GO" id="GO:0043531">
    <property type="term" value="F:ADP binding"/>
    <property type="evidence" value="ECO:0007669"/>
    <property type="project" value="UniProtKB-UniRule"/>
</dbReference>
<evidence type="ECO:0000256" key="1">
    <source>
        <dbReference type="ARBA" id="ARBA00022527"/>
    </source>
</evidence>
<dbReference type="NCBIfam" id="NF003742">
    <property type="entry name" value="PRK05339.1"/>
    <property type="match status" value="1"/>
</dbReference>
<gene>
    <name evidence="6" type="ORF">TDSAC_1470</name>
</gene>
<dbReference type="Pfam" id="PF03618">
    <property type="entry name" value="Kinase-PPPase"/>
    <property type="match status" value="1"/>
</dbReference>
<keyword evidence="7" id="KW-1185">Reference proteome</keyword>
<keyword evidence="3 5" id="KW-0547">Nucleotide-binding</keyword>
<dbReference type="EC" id="2.7.11.32" evidence="5"/>
<dbReference type="RefSeq" id="WP_108309586.1">
    <property type="nucleotide sequence ID" value="NZ_CP020921.1"/>
</dbReference>
<dbReference type="EMBL" id="CP020921">
    <property type="protein sequence ID" value="AWB10810.1"/>
    <property type="molecule type" value="Genomic_DNA"/>
</dbReference>
<proteinExistence type="inferred from homology"/>
<dbReference type="Proteomes" id="UP000244792">
    <property type="component" value="Chromosome"/>
</dbReference>
<dbReference type="KEGG" id="taci:TDSAC_1470"/>
<dbReference type="GO" id="GO:0004674">
    <property type="term" value="F:protein serine/threonine kinase activity"/>
    <property type="evidence" value="ECO:0007669"/>
    <property type="project" value="UniProtKB-UniRule"/>
</dbReference>
<comment type="catalytic activity">
    <reaction evidence="5">
        <text>N(tele)-phospho-L-histidyl/L-threonyl-[pyruvate, phosphate dikinase] + ADP = N(tele)-phospho-L-histidyl/O-phospho-L-threonyl-[pyruvate, phosphate dikinase] + AMP + H(+)</text>
        <dbReference type="Rhea" id="RHEA:43692"/>
        <dbReference type="Rhea" id="RHEA-COMP:10650"/>
        <dbReference type="Rhea" id="RHEA-COMP:10651"/>
        <dbReference type="ChEBI" id="CHEBI:15378"/>
        <dbReference type="ChEBI" id="CHEBI:30013"/>
        <dbReference type="ChEBI" id="CHEBI:61977"/>
        <dbReference type="ChEBI" id="CHEBI:83586"/>
        <dbReference type="ChEBI" id="CHEBI:456215"/>
        <dbReference type="ChEBI" id="CHEBI:456216"/>
        <dbReference type="EC" id="2.7.11.32"/>
    </reaction>
</comment>
<dbReference type="EC" id="2.7.4.27" evidence="5"/>
<keyword evidence="2 5" id="KW-0808">Transferase</keyword>
<keyword evidence="1 5" id="KW-0723">Serine/threonine-protein kinase</keyword>
<comment type="similarity">
    <text evidence="5">Belongs to the pyruvate, phosphate/water dikinase regulatory protein family. PDRP subfamily.</text>
</comment>
<evidence type="ECO:0000256" key="5">
    <source>
        <dbReference type="HAMAP-Rule" id="MF_00921"/>
    </source>
</evidence>
<dbReference type="InterPro" id="IPR005177">
    <property type="entry name" value="Kinase-pyrophosphorylase"/>
</dbReference>
<dbReference type="PANTHER" id="PTHR31756">
    <property type="entry name" value="PYRUVATE, PHOSPHATE DIKINASE REGULATORY PROTEIN 1, CHLOROPLASTIC"/>
    <property type="match status" value="1"/>
</dbReference>
<evidence type="ECO:0000256" key="3">
    <source>
        <dbReference type="ARBA" id="ARBA00022741"/>
    </source>
</evidence>
<feature type="binding site" evidence="5">
    <location>
        <begin position="149"/>
        <end position="156"/>
    </location>
    <ligand>
        <name>ADP</name>
        <dbReference type="ChEBI" id="CHEBI:456216"/>
    </ligand>
</feature>
<comment type="catalytic activity">
    <reaction evidence="5">
        <text>N(tele)-phospho-L-histidyl/O-phospho-L-threonyl-[pyruvate, phosphate dikinase] + phosphate + H(+) = N(tele)-phospho-L-histidyl/L-threonyl-[pyruvate, phosphate dikinase] + diphosphate</text>
        <dbReference type="Rhea" id="RHEA:43696"/>
        <dbReference type="Rhea" id="RHEA-COMP:10650"/>
        <dbReference type="Rhea" id="RHEA-COMP:10651"/>
        <dbReference type="ChEBI" id="CHEBI:15378"/>
        <dbReference type="ChEBI" id="CHEBI:30013"/>
        <dbReference type="ChEBI" id="CHEBI:33019"/>
        <dbReference type="ChEBI" id="CHEBI:43474"/>
        <dbReference type="ChEBI" id="CHEBI:61977"/>
        <dbReference type="ChEBI" id="CHEBI:83586"/>
        <dbReference type="EC" id="2.7.4.27"/>
    </reaction>
</comment>
<dbReference type="OrthoDB" id="9782201at2"/>
<dbReference type="InterPro" id="IPR026565">
    <property type="entry name" value="PPDK_reg"/>
</dbReference>
<comment type="function">
    <text evidence="5">Bifunctional serine/threonine kinase and phosphorylase involved in the regulation of the pyruvate, phosphate dikinase (PPDK) by catalyzing its phosphorylation/dephosphorylation.</text>
</comment>
<dbReference type="HAMAP" id="MF_00921">
    <property type="entry name" value="PDRP"/>
    <property type="match status" value="1"/>
</dbReference>
<evidence type="ECO:0000256" key="2">
    <source>
        <dbReference type="ARBA" id="ARBA00022679"/>
    </source>
</evidence>
<dbReference type="AlphaFoldDB" id="A0A2R4W260"/>
<name>A0A2R4W260_THEAF</name>
<organism evidence="6 7">
    <name type="scientific">Thermodesulfobium acidiphilum</name>
    <dbReference type="NCBI Taxonomy" id="1794699"/>
    <lineage>
        <taxon>Bacteria</taxon>
        <taxon>Pseudomonadati</taxon>
        <taxon>Thermodesulfobiota</taxon>
        <taxon>Thermodesulfobiia</taxon>
        <taxon>Thermodesulfobiales</taxon>
        <taxon>Thermodesulfobiaceae</taxon>
        <taxon>Thermodesulfobium</taxon>
    </lineage>
</organism>
<dbReference type="PANTHER" id="PTHR31756:SF3">
    <property type="entry name" value="PYRUVATE, PHOSPHATE DIKINASE REGULATORY PROTEIN 1, CHLOROPLASTIC"/>
    <property type="match status" value="1"/>
</dbReference>
<reference evidence="6 7" key="1">
    <citation type="submission" date="2017-04" db="EMBL/GenBank/DDBJ databases">
        <title>Genomic insights into metabolism of Thermodesulfobium acidiphilum.</title>
        <authorList>
            <person name="Toshchakov S.V."/>
            <person name="Frolov E.N."/>
            <person name="Kublanov I.V."/>
            <person name="Samarov N.I."/>
            <person name="Novikov A."/>
            <person name="Lebedinsky A.V."/>
            <person name="Bonch-Osmolovskaya E.A."/>
            <person name="Chernyh N.A."/>
        </authorList>
    </citation>
    <scope>NUCLEOTIDE SEQUENCE [LARGE SCALE GENOMIC DNA]</scope>
    <source>
        <strain evidence="6 7">3127-1</strain>
    </source>
</reference>